<dbReference type="GO" id="GO:0000981">
    <property type="term" value="F:DNA-binding transcription factor activity, RNA polymerase II-specific"/>
    <property type="evidence" value="ECO:0007669"/>
    <property type="project" value="TreeGrafter"/>
</dbReference>
<dbReference type="InterPro" id="IPR009057">
    <property type="entry name" value="Homeodomain-like_sf"/>
</dbReference>
<evidence type="ECO:0000256" key="1">
    <source>
        <dbReference type="SAM" id="MobiDB-lite"/>
    </source>
</evidence>
<dbReference type="Pfam" id="PF13921">
    <property type="entry name" value="Myb_DNA-bind_6"/>
    <property type="match status" value="1"/>
</dbReference>
<comment type="caution">
    <text evidence="2">The sequence shown here is derived from an EMBL/GenBank/DDBJ whole genome shotgun (WGS) entry which is preliminary data.</text>
</comment>
<dbReference type="OrthoDB" id="2143914at2759"/>
<dbReference type="AlphaFoldDB" id="A0A8H3WXZ6"/>
<dbReference type="GO" id="GO:0000978">
    <property type="term" value="F:RNA polymerase II cis-regulatory region sequence-specific DNA binding"/>
    <property type="evidence" value="ECO:0007669"/>
    <property type="project" value="TreeGrafter"/>
</dbReference>
<keyword evidence="3" id="KW-1185">Reference proteome</keyword>
<proteinExistence type="predicted"/>
<dbReference type="Proteomes" id="UP000439903">
    <property type="component" value="Unassembled WGS sequence"/>
</dbReference>
<dbReference type="GO" id="GO:0005634">
    <property type="term" value="C:nucleus"/>
    <property type="evidence" value="ECO:0007669"/>
    <property type="project" value="TreeGrafter"/>
</dbReference>
<dbReference type="InterPro" id="IPR001005">
    <property type="entry name" value="SANT/Myb"/>
</dbReference>
<dbReference type="Gene3D" id="1.10.10.60">
    <property type="entry name" value="Homeodomain-like"/>
    <property type="match status" value="1"/>
</dbReference>
<dbReference type="SUPFAM" id="SSF46689">
    <property type="entry name" value="Homeodomain-like"/>
    <property type="match status" value="1"/>
</dbReference>
<dbReference type="InterPro" id="IPR050560">
    <property type="entry name" value="MYB_TF"/>
</dbReference>
<reference evidence="2 3" key="1">
    <citation type="journal article" date="2019" name="Environ. Microbiol.">
        <title>At the nexus of three kingdoms: the genome of the mycorrhizal fungus Gigaspora margarita provides insights into plant, endobacterial and fungal interactions.</title>
        <authorList>
            <person name="Venice F."/>
            <person name="Ghignone S."/>
            <person name="Salvioli di Fossalunga A."/>
            <person name="Amselem J."/>
            <person name="Novero M."/>
            <person name="Xianan X."/>
            <person name="Sedzielewska Toro K."/>
            <person name="Morin E."/>
            <person name="Lipzen A."/>
            <person name="Grigoriev I.V."/>
            <person name="Henrissat B."/>
            <person name="Martin F.M."/>
            <person name="Bonfante P."/>
        </authorList>
    </citation>
    <scope>NUCLEOTIDE SEQUENCE [LARGE SCALE GENOMIC DNA]</scope>
    <source>
        <strain evidence="2 3">BEG34</strain>
    </source>
</reference>
<name>A0A8H3WXZ6_GIGMA</name>
<sequence length="258" mass="30065">MSSQDFNENATTSAESFSDTDTLVGSFDEKPDIFMHETAEIQIHEETHEGIQAHEITIRDGRKIRKGRYQPYEDAQLVCLYKRFKDKHKNNVFAMIEQIMDRTAKSLRERYCNHLDERIDSTELTQTEKTRIYELYHMLGDRPVHAEIARLLSEGRKDGRRRTDLIVRNFLSPKLKKNKESSTRIKRAMDVDTLINKYGEVDPDNLINKDDKIGTADLKGGMKPVDLINKEDEMNEDKMSQDESINEENKMHLINILS</sequence>
<feature type="region of interest" description="Disordered" evidence="1">
    <location>
        <begin position="1"/>
        <end position="23"/>
    </location>
</feature>
<dbReference type="PANTHER" id="PTHR45614:SF232">
    <property type="entry name" value="TRANSCRIPTION FACTOR MYB3R-2"/>
    <property type="match status" value="1"/>
</dbReference>
<dbReference type="EMBL" id="WTPW01002847">
    <property type="protein sequence ID" value="KAF0362832.1"/>
    <property type="molecule type" value="Genomic_DNA"/>
</dbReference>
<organism evidence="2 3">
    <name type="scientific">Gigaspora margarita</name>
    <dbReference type="NCBI Taxonomy" id="4874"/>
    <lineage>
        <taxon>Eukaryota</taxon>
        <taxon>Fungi</taxon>
        <taxon>Fungi incertae sedis</taxon>
        <taxon>Mucoromycota</taxon>
        <taxon>Glomeromycotina</taxon>
        <taxon>Glomeromycetes</taxon>
        <taxon>Diversisporales</taxon>
        <taxon>Gigasporaceae</taxon>
        <taxon>Gigaspora</taxon>
    </lineage>
</organism>
<dbReference type="PANTHER" id="PTHR45614">
    <property type="entry name" value="MYB PROTEIN-RELATED"/>
    <property type="match status" value="1"/>
</dbReference>
<protein>
    <submittedName>
        <fullName evidence="2">Transcriptional activator myb-like</fullName>
    </submittedName>
</protein>
<accession>A0A8H3WXZ6</accession>
<dbReference type="CDD" id="cd00167">
    <property type="entry name" value="SANT"/>
    <property type="match status" value="1"/>
</dbReference>
<evidence type="ECO:0000313" key="3">
    <source>
        <dbReference type="Proteomes" id="UP000439903"/>
    </source>
</evidence>
<gene>
    <name evidence="2" type="ORF">F8M41_014006</name>
</gene>
<evidence type="ECO:0000313" key="2">
    <source>
        <dbReference type="EMBL" id="KAF0362832.1"/>
    </source>
</evidence>